<dbReference type="Proteomes" id="UP001153678">
    <property type="component" value="Unassembled WGS sequence"/>
</dbReference>
<accession>A0A9W4WXI3</accession>
<organism evidence="1 2">
    <name type="scientific">Funneliformis geosporum</name>
    <dbReference type="NCBI Taxonomy" id="1117311"/>
    <lineage>
        <taxon>Eukaryota</taxon>
        <taxon>Fungi</taxon>
        <taxon>Fungi incertae sedis</taxon>
        <taxon>Mucoromycota</taxon>
        <taxon>Glomeromycotina</taxon>
        <taxon>Glomeromycetes</taxon>
        <taxon>Glomerales</taxon>
        <taxon>Glomeraceae</taxon>
        <taxon>Funneliformis</taxon>
    </lineage>
</organism>
<proteinExistence type="predicted"/>
<dbReference type="EMBL" id="CAMKVN010008965">
    <property type="protein sequence ID" value="CAI2193033.1"/>
    <property type="molecule type" value="Genomic_DNA"/>
</dbReference>
<keyword evidence="2" id="KW-1185">Reference proteome</keyword>
<comment type="caution">
    <text evidence="1">The sequence shown here is derived from an EMBL/GenBank/DDBJ whole genome shotgun (WGS) entry which is preliminary data.</text>
</comment>
<gene>
    <name evidence="1" type="ORF">FWILDA_LOCUS15874</name>
</gene>
<dbReference type="AlphaFoldDB" id="A0A9W4WXI3"/>
<evidence type="ECO:0000313" key="1">
    <source>
        <dbReference type="EMBL" id="CAI2193033.1"/>
    </source>
</evidence>
<reference evidence="1" key="1">
    <citation type="submission" date="2022-08" db="EMBL/GenBank/DDBJ databases">
        <authorList>
            <person name="Kallberg Y."/>
            <person name="Tangrot J."/>
            <person name="Rosling A."/>
        </authorList>
    </citation>
    <scope>NUCLEOTIDE SEQUENCE</scope>
    <source>
        <strain evidence="1">Wild A</strain>
    </source>
</reference>
<name>A0A9W4WXI3_9GLOM</name>
<evidence type="ECO:0000313" key="2">
    <source>
        <dbReference type="Proteomes" id="UP001153678"/>
    </source>
</evidence>
<protein>
    <submittedName>
        <fullName evidence="1">6224_t:CDS:1</fullName>
    </submittedName>
</protein>
<feature type="non-terminal residue" evidence="1">
    <location>
        <position position="1"/>
    </location>
</feature>
<sequence length="45" mass="5452">HSEHLSNSEDVIINKDTYQIDKRIQSLKEQLEKQYNKMIVTEYNK</sequence>